<gene>
    <name evidence="2" type="ORF">HOP12_14665</name>
</gene>
<dbReference type="EMBL" id="JABFRW010000193">
    <property type="protein sequence ID" value="NOT35384.1"/>
    <property type="molecule type" value="Genomic_DNA"/>
</dbReference>
<protein>
    <recommendedName>
        <fullName evidence="4">Outer membrane protein beta-barrel domain-containing protein</fullName>
    </recommendedName>
</protein>
<evidence type="ECO:0008006" key="4">
    <source>
        <dbReference type="Google" id="ProtNLM"/>
    </source>
</evidence>
<dbReference type="Proteomes" id="UP000580839">
    <property type="component" value="Unassembled WGS sequence"/>
</dbReference>
<accession>A0A849SRW4</accession>
<evidence type="ECO:0000313" key="3">
    <source>
        <dbReference type="Proteomes" id="UP000580839"/>
    </source>
</evidence>
<evidence type="ECO:0000313" key="2">
    <source>
        <dbReference type="EMBL" id="NOT35384.1"/>
    </source>
</evidence>
<evidence type="ECO:0000256" key="1">
    <source>
        <dbReference type="SAM" id="SignalP"/>
    </source>
</evidence>
<feature type="signal peptide" evidence="1">
    <location>
        <begin position="1"/>
        <end position="23"/>
    </location>
</feature>
<organism evidence="2 3">
    <name type="scientific">Eiseniibacteriota bacterium</name>
    <dbReference type="NCBI Taxonomy" id="2212470"/>
    <lineage>
        <taxon>Bacteria</taxon>
        <taxon>Candidatus Eiseniibacteriota</taxon>
    </lineage>
</organism>
<keyword evidence="1" id="KW-0732">Signal</keyword>
<sequence>MRRRSMLLLAVFIGVSAAVPVRAQTFGQYAGARTLPPNGHAAGAYMDMSSNLLAVMGQLRFSFYPDVDFGFQGGLGRYDLGGSDVTTARLGADFKLLAAKVSNGAAIDLSFGAGIGLESGEDFSQLSLGPLLTGSCPIVMARSFDLEPYVSIGALFSRVDAGATDANDVSFPVRLGTEIPLMPGTRAVAELRLRLGDAFNDNVGVGFGANFDF</sequence>
<feature type="chain" id="PRO_5032612947" description="Outer membrane protein beta-barrel domain-containing protein" evidence="1">
    <location>
        <begin position="24"/>
        <end position="213"/>
    </location>
</feature>
<proteinExistence type="predicted"/>
<name>A0A849SRW4_UNCEI</name>
<reference evidence="2 3" key="1">
    <citation type="submission" date="2020-04" db="EMBL/GenBank/DDBJ databases">
        <title>Metagenomic profiling of ammonia- and methane-oxidizing microorganisms in a Dutch drinking water treatment plant.</title>
        <authorList>
            <person name="Poghosyan L."/>
            <person name="Leucker S."/>
        </authorList>
    </citation>
    <scope>NUCLEOTIDE SEQUENCE [LARGE SCALE GENOMIC DNA]</scope>
    <source>
        <strain evidence="2">S-RSF-IL-03</strain>
    </source>
</reference>
<comment type="caution">
    <text evidence="2">The sequence shown here is derived from an EMBL/GenBank/DDBJ whole genome shotgun (WGS) entry which is preliminary data.</text>
</comment>
<dbReference type="AlphaFoldDB" id="A0A849SRW4"/>